<dbReference type="AlphaFoldDB" id="A0A0H1R5G7"/>
<gene>
    <name evidence="1" type="ORF">SZ63_07905</name>
</gene>
<comment type="caution">
    <text evidence="1">The sequence shown here is derived from an EMBL/GenBank/DDBJ whole genome shotgun (WGS) entry which is preliminary data.</text>
</comment>
<dbReference type="EMBL" id="JXOJ01000003">
    <property type="protein sequence ID" value="KLK87922.1"/>
    <property type="molecule type" value="Genomic_DNA"/>
</dbReference>
<sequence>MRWNGTARREISMTRRELKGEEKAETKEYWCEICGAACDEITEENYPDLEKARTLCPDCKKSYDESCRIR</sequence>
<dbReference type="STRING" id="1550566.SZ63_07905"/>
<accession>A0A0H1R5G7</accession>
<keyword evidence="2" id="KW-1185">Reference proteome</keyword>
<evidence type="ECO:0000313" key="1">
    <source>
        <dbReference type="EMBL" id="KLK87922.1"/>
    </source>
</evidence>
<proteinExistence type="predicted"/>
<evidence type="ECO:0000313" key="2">
    <source>
        <dbReference type="Proteomes" id="UP000035301"/>
    </source>
</evidence>
<reference evidence="1 2" key="1">
    <citation type="journal article" date="2015" name="Int. J. Syst. Evol. Microbiol.">
        <title>Methanoculleus sediminis sp. nov., a methanogen from sediments near a submarine mud volcano.</title>
        <authorList>
            <person name="Chen S.C."/>
            <person name="Chen M.F."/>
            <person name="Lai M.C."/>
            <person name="Weng C.Y."/>
            <person name="Wu S.Y."/>
            <person name="Lin S."/>
            <person name="Yang T.F."/>
            <person name="Chen P.C."/>
        </authorList>
    </citation>
    <scope>NUCLEOTIDE SEQUENCE [LARGE SCALE GENOMIC DNA]</scope>
    <source>
        <strain evidence="1 2">S3Fa</strain>
    </source>
</reference>
<organism evidence="1 2">
    <name type="scientific">Methanoculleus sediminis</name>
    <dbReference type="NCBI Taxonomy" id="1550566"/>
    <lineage>
        <taxon>Archaea</taxon>
        <taxon>Methanobacteriati</taxon>
        <taxon>Methanobacteriota</taxon>
        <taxon>Stenosarchaea group</taxon>
        <taxon>Methanomicrobia</taxon>
        <taxon>Methanomicrobiales</taxon>
        <taxon>Methanomicrobiaceae</taxon>
        <taxon>Methanoculleus</taxon>
    </lineage>
</organism>
<name>A0A0H1R5G7_9EURY</name>
<protein>
    <submittedName>
        <fullName evidence="1">Uncharacterized protein</fullName>
    </submittedName>
</protein>
<dbReference type="Proteomes" id="UP000035301">
    <property type="component" value="Unassembled WGS sequence"/>
</dbReference>
<dbReference type="PATRIC" id="fig|1550566.3.peg.1724"/>